<dbReference type="InterPro" id="IPR004547">
    <property type="entry name" value="Glucosamine6P_isomerase"/>
</dbReference>
<dbReference type="SUPFAM" id="SSF100950">
    <property type="entry name" value="NagB/RpiA/CoA transferase-like"/>
    <property type="match status" value="1"/>
</dbReference>
<dbReference type="PROSITE" id="PS01161">
    <property type="entry name" value="GLC_GALNAC_ISOMERASE"/>
    <property type="match status" value="1"/>
</dbReference>
<dbReference type="GO" id="GO:0004342">
    <property type="term" value="F:glucosamine-6-phosphate deaminase activity"/>
    <property type="evidence" value="ECO:0007669"/>
    <property type="project" value="UniProtKB-EC"/>
</dbReference>
<evidence type="ECO:0000313" key="3">
    <source>
        <dbReference type="EMBL" id="MCW2308979.1"/>
    </source>
</evidence>
<dbReference type="RefSeq" id="WP_264602575.1">
    <property type="nucleotide sequence ID" value="NZ_JAOQNS010000010.1"/>
</dbReference>
<dbReference type="Proteomes" id="UP001209755">
    <property type="component" value="Unassembled WGS sequence"/>
</dbReference>
<gene>
    <name evidence="3" type="ORF">M2319_003330</name>
</gene>
<sequence>MKLIDAADYAELSRAAAGIVVEQVRKRPDSLLVLPTGNTPVGMFRDLVAAAHNGDVDFSRARFAMLDEYAGIGRNDERRLYHWIRKELFDPLGVRPGAVIAFDPEADPECEARFVEQRIARQGGIDLAVLGLGPNGHIAMNEPGSDADSRTRLVTLTPATIRSNAAYWGSEAKVPRKGLTLGLGTLAEARALVLLVAGGGKAAILERVLNAAPSDAIPAAILGAHPAFTVVADRAALGLHA</sequence>
<feature type="domain" description="Glucosamine/galactosamine-6-phosphate isomerase" evidence="2">
    <location>
        <begin position="13"/>
        <end position="222"/>
    </location>
</feature>
<evidence type="ECO:0000313" key="4">
    <source>
        <dbReference type="Proteomes" id="UP001209755"/>
    </source>
</evidence>
<name>A0ABT3HF03_9HYPH</name>
<dbReference type="Pfam" id="PF01182">
    <property type="entry name" value="Glucosamine_iso"/>
    <property type="match status" value="1"/>
</dbReference>
<dbReference type="InterPro" id="IPR018321">
    <property type="entry name" value="Glucosamine6P_isomerase_CS"/>
</dbReference>
<protein>
    <submittedName>
        <fullName evidence="3">Glucosamine-6-phosphate deaminase</fullName>
        <ecNumber evidence="3">3.5.99.6</ecNumber>
    </submittedName>
</protein>
<keyword evidence="4" id="KW-1185">Reference proteome</keyword>
<accession>A0ABT3HF03</accession>
<comment type="caution">
    <text evidence="3">The sequence shown here is derived from an EMBL/GenBank/DDBJ whole genome shotgun (WGS) entry which is preliminary data.</text>
</comment>
<keyword evidence="1 3" id="KW-0378">Hydrolase</keyword>
<dbReference type="InterPro" id="IPR006148">
    <property type="entry name" value="Glc/Gal-6P_isomerase"/>
</dbReference>
<evidence type="ECO:0000256" key="1">
    <source>
        <dbReference type="ARBA" id="ARBA00022801"/>
    </source>
</evidence>
<dbReference type="PANTHER" id="PTHR11280">
    <property type="entry name" value="GLUCOSAMINE-6-PHOSPHATE ISOMERASE"/>
    <property type="match status" value="1"/>
</dbReference>
<reference evidence="4" key="1">
    <citation type="submission" date="2023-07" db="EMBL/GenBank/DDBJ databases">
        <title>Genome sequencing of Purple Non-Sulfur Bacteria from various extreme environments.</title>
        <authorList>
            <person name="Mayer M."/>
        </authorList>
    </citation>
    <scope>NUCLEOTIDE SEQUENCE [LARGE SCALE GENOMIC DNA]</scope>
    <source>
        <strain evidence="4">DSM 17935</strain>
    </source>
</reference>
<dbReference type="CDD" id="cd01399">
    <property type="entry name" value="GlcN6P_deaminase"/>
    <property type="match status" value="1"/>
</dbReference>
<dbReference type="PANTHER" id="PTHR11280:SF5">
    <property type="entry name" value="GLUCOSAMINE-6-PHOSPHATE ISOMERASE"/>
    <property type="match status" value="1"/>
</dbReference>
<organism evidence="3 4">
    <name type="scientific">Rhodobium gokarnense</name>
    <dbReference type="NCBI Taxonomy" id="364296"/>
    <lineage>
        <taxon>Bacteria</taxon>
        <taxon>Pseudomonadati</taxon>
        <taxon>Pseudomonadota</taxon>
        <taxon>Alphaproteobacteria</taxon>
        <taxon>Hyphomicrobiales</taxon>
        <taxon>Rhodobiaceae</taxon>
        <taxon>Rhodobium</taxon>
    </lineage>
</organism>
<dbReference type="InterPro" id="IPR037171">
    <property type="entry name" value="NagB/RpiA_transferase-like"/>
</dbReference>
<dbReference type="Gene3D" id="3.40.50.1360">
    <property type="match status" value="1"/>
</dbReference>
<dbReference type="EMBL" id="JAOQNS010000010">
    <property type="protein sequence ID" value="MCW2308979.1"/>
    <property type="molecule type" value="Genomic_DNA"/>
</dbReference>
<evidence type="ECO:0000259" key="2">
    <source>
        <dbReference type="Pfam" id="PF01182"/>
    </source>
</evidence>
<dbReference type="EC" id="3.5.99.6" evidence="3"/>
<proteinExistence type="predicted"/>